<evidence type="ECO:0008006" key="3">
    <source>
        <dbReference type="Google" id="ProtNLM"/>
    </source>
</evidence>
<reference evidence="1 2" key="1">
    <citation type="journal article" date="2021" name="bioRxiv">
        <title>Unique metabolic strategies in Hadean analogues reveal hints for primordial physiology.</title>
        <authorList>
            <person name="Nobu M.K."/>
            <person name="Nakai R."/>
            <person name="Tamazawa S."/>
            <person name="Mori H."/>
            <person name="Toyoda A."/>
            <person name="Ijiri A."/>
            <person name="Suzuki S."/>
            <person name="Kurokawa K."/>
            <person name="Kamagata Y."/>
            <person name="Tamaki H."/>
        </authorList>
    </citation>
    <scope>NUCLEOTIDE SEQUENCE [LARGE SCALE GENOMIC DNA]</scope>
    <source>
        <strain evidence="1">BS525</strain>
    </source>
</reference>
<sequence length="420" mass="49223">MKKVEFKYTDDSWIDAGIMGFWDYIEDEGIHQKFGVQINRDYYTISASAPGKIENFLKEIFERIKNRRYIQPTGNKVCIYNSGKDDFEVVDKLNLVNIAGALFSAGAGGLKPNYGKAYDLPKEKQERWGIMKSERQKEKVDFKTDKKGCVYRSRPQYNWPFKPNLNPERKEICTFCGSSNASSNIHSNNYPFLVPVKNWSNFYSNLSLELKMCTLCEIASLFAVNRIFYNINRRKKTLFMAIPHASSLDEMDLFWRDTKEIIGGKRLSEPSNIFDDGYRYQYLNETILAFNYKLYKSLKETVGADRRMNVISTKIWHFFLGDISGKIVSFRNNLIFDEMAYLFKLYESTEKERINFPLMFSNLVIKEGNDYNNLYREILSERIIKNASINEIAEKIIYKKGEKVRDFANFTKLYNLGRYV</sequence>
<gene>
    <name evidence="1" type="ORF">DDT42_01272</name>
</gene>
<protein>
    <recommendedName>
        <fullName evidence="3">Type I-B CRISPR-associated protein Cas8b1/Cst1</fullName>
    </recommendedName>
</protein>
<accession>A0A9E2BIT2</accession>
<organism evidence="1 2">
    <name type="scientific">Psychracetigena formicireducens</name>
    <dbReference type="NCBI Taxonomy" id="2986056"/>
    <lineage>
        <taxon>Bacteria</taxon>
        <taxon>Bacillati</taxon>
        <taxon>Candidatus Lithacetigenota</taxon>
        <taxon>Candidatus Psychracetigena</taxon>
    </lineage>
</organism>
<evidence type="ECO:0000313" key="2">
    <source>
        <dbReference type="Proteomes" id="UP000811545"/>
    </source>
</evidence>
<dbReference type="AlphaFoldDB" id="A0A9E2BIT2"/>
<proteinExistence type="predicted"/>
<dbReference type="EMBL" id="QLTW01000088">
    <property type="protein sequence ID" value="MBT9145401.1"/>
    <property type="molecule type" value="Genomic_DNA"/>
</dbReference>
<evidence type="ECO:0000313" key="1">
    <source>
        <dbReference type="EMBL" id="MBT9145401.1"/>
    </source>
</evidence>
<dbReference type="Proteomes" id="UP000811545">
    <property type="component" value="Unassembled WGS sequence"/>
</dbReference>
<comment type="caution">
    <text evidence="1">The sequence shown here is derived from an EMBL/GenBank/DDBJ whole genome shotgun (WGS) entry which is preliminary data.</text>
</comment>
<name>A0A9E2BIT2_PSYF1</name>